<dbReference type="InterPro" id="IPR002466">
    <property type="entry name" value="A_deamin"/>
</dbReference>
<dbReference type="GO" id="GO:0005737">
    <property type="term" value="C:cytoplasm"/>
    <property type="evidence" value="ECO:0007669"/>
    <property type="project" value="TreeGrafter"/>
</dbReference>
<name>V9KP39_CALMI</name>
<dbReference type="SUPFAM" id="SSF54768">
    <property type="entry name" value="dsRNA-binding domain-like"/>
    <property type="match status" value="1"/>
</dbReference>
<proteinExistence type="evidence at transcript level"/>
<dbReference type="AlphaFoldDB" id="V9KP39"/>
<dbReference type="PROSITE" id="PS50141">
    <property type="entry name" value="A_DEAMIN_EDITASE"/>
    <property type="match status" value="1"/>
</dbReference>
<feature type="region of interest" description="Disordered" evidence="2">
    <location>
        <begin position="188"/>
        <end position="207"/>
    </location>
</feature>
<evidence type="ECO:0000256" key="1">
    <source>
        <dbReference type="PROSITE-ProRule" id="PRU00266"/>
    </source>
</evidence>
<dbReference type="GO" id="GO:0006396">
    <property type="term" value="P:RNA processing"/>
    <property type="evidence" value="ECO:0007669"/>
    <property type="project" value="InterPro"/>
</dbReference>
<dbReference type="GO" id="GO:0006382">
    <property type="term" value="P:adenosine to inosine editing"/>
    <property type="evidence" value="ECO:0007669"/>
    <property type="project" value="TreeGrafter"/>
</dbReference>
<feature type="compositionally biased region" description="Polar residues" evidence="2">
    <location>
        <begin position="55"/>
        <end position="70"/>
    </location>
</feature>
<feature type="region of interest" description="Disordered" evidence="2">
    <location>
        <begin position="23"/>
        <end position="70"/>
    </location>
</feature>
<dbReference type="InterPro" id="IPR044455">
    <property type="entry name" value="ADAD1_DSRM"/>
</dbReference>
<dbReference type="GO" id="GO:0005730">
    <property type="term" value="C:nucleolus"/>
    <property type="evidence" value="ECO:0007669"/>
    <property type="project" value="TreeGrafter"/>
</dbReference>
<dbReference type="GO" id="GO:0008251">
    <property type="term" value="F:tRNA-specific adenosine deaminase activity"/>
    <property type="evidence" value="ECO:0007669"/>
    <property type="project" value="TreeGrafter"/>
</dbReference>
<keyword evidence="1" id="KW-0694">RNA-binding</keyword>
<dbReference type="PROSITE" id="PS50137">
    <property type="entry name" value="DS_RBD"/>
    <property type="match status" value="1"/>
</dbReference>
<reference evidence="5" key="1">
    <citation type="journal article" date="2014" name="Nature">
        <title>Elephant shark genome provides unique insights into gnathostome evolution.</title>
        <authorList>
            <consortium name="International Elephant Shark Genome Sequencing Consortium"/>
            <person name="Venkatesh B."/>
            <person name="Lee A.P."/>
            <person name="Ravi V."/>
            <person name="Maurya A.K."/>
            <person name="Lian M.M."/>
            <person name="Swann J.B."/>
            <person name="Ohta Y."/>
            <person name="Flajnik M.F."/>
            <person name="Sutoh Y."/>
            <person name="Kasahara M."/>
            <person name="Hoon S."/>
            <person name="Gangu V."/>
            <person name="Roy S.W."/>
            <person name="Irimia M."/>
            <person name="Korzh V."/>
            <person name="Kondrychyn I."/>
            <person name="Lim Z.W."/>
            <person name="Tay B.H."/>
            <person name="Tohari S."/>
            <person name="Kong K.W."/>
            <person name="Ho S."/>
            <person name="Lorente-Galdos B."/>
            <person name="Quilez J."/>
            <person name="Marques-Bonet T."/>
            <person name="Raney B.J."/>
            <person name="Ingham P.W."/>
            <person name="Tay A."/>
            <person name="Hillier L.W."/>
            <person name="Minx P."/>
            <person name="Boehm T."/>
            <person name="Wilson R.K."/>
            <person name="Brenner S."/>
            <person name="Warren W.C."/>
        </authorList>
    </citation>
    <scope>NUCLEOTIDE SEQUENCE</scope>
    <source>
        <tissue evidence="5">Ovary</tissue>
    </source>
</reference>
<evidence type="ECO:0000259" key="3">
    <source>
        <dbReference type="PROSITE" id="PS50137"/>
    </source>
</evidence>
<dbReference type="PANTHER" id="PTHR10910:SF106">
    <property type="entry name" value="ADENOSINE DEAMINASE DOMAIN-CONTAINING PROTEIN 2"/>
    <property type="match status" value="1"/>
</dbReference>
<accession>V9KP39</accession>
<feature type="domain" description="DRBM" evidence="3">
    <location>
        <begin position="112"/>
        <end position="180"/>
    </location>
</feature>
<dbReference type="Gene3D" id="3.30.160.20">
    <property type="match status" value="1"/>
</dbReference>
<dbReference type="GO" id="GO:0003726">
    <property type="term" value="F:double-stranded RNA adenosine deaminase activity"/>
    <property type="evidence" value="ECO:0007669"/>
    <property type="project" value="TreeGrafter"/>
</dbReference>
<organism evidence="5">
    <name type="scientific">Callorhinchus milii</name>
    <name type="common">Ghost shark</name>
    <dbReference type="NCBI Taxonomy" id="7868"/>
    <lineage>
        <taxon>Eukaryota</taxon>
        <taxon>Metazoa</taxon>
        <taxon>Chordata</taxon>
        <taxon>Craniata</taxon>
        <taxon>Vertebrata</taxon>
        <taxon>Chondrichthyes</taxon>
        <taxon>Holocephali</taxon>
        <taxon>Chimaeriformes</taxon>
        <taxon>Callorhinchidae</taxon>
        <taxon>Callorhinchus</taxon>
    </lineage>
</organism>
<dbReference type="Pfam" id="PF02137">
    <property type="entry name" value="A_deamin"/>
    <property type="match status" value="1"/>
</dbReference>
<evidence type="ECO:0000259" key="4">
    <source>
        <dbReference type="PROSITE" id="PS50141"/>
    </source>
</evidence>
<dbReference type="Pfam" id="PF00035">
    <property type="entry name" value="dsrm"/>
    <property type="match status" value="1"/>
</dbReference>
<dbReference type="SMART" id="SM00358">
    <property type="entry name" value="DSRM"/>
    <property type="match status" value="1"/>
</dbReference>
<evidence type="ECO:0000256" key="2">
    <source>
        <dbReference type="SAM" id="MobiDB-lite"/>
    </source>
</evidence>
<dbReference type="CDD" id="cd19905">
    <property type="entry name" value="DSRM_ADAD1"/>
    <property type="match status" value="1"/>
</dbReference>
<evidence type="ECO:0000313" key="5">
    <source>
        <dbReference type="EMBL" id="AFO99789.1"/>
    </source>
</evidence>
<dbReference type="InterPro" id="IPR014720">
    <property type="entry name" value="dsRBD_dom"/>
</dbReference>
<dbReference type="EMBL" id="JW867272">
    <property type="protein sequence ID" value="AFO99789.1"/>
    <property type="molecule type" value="mRNA"/>
</dbReference>
<sequence length="588" mass="63837">MERPKESRRSIRLAALLPLHVASSPSKAGVSCSEEEATGASVPDVSTAEPGANASACTTPQLPSETTESNGQLLMQTDATETGHADEPSAVLEPDEETLMDLLSLFKDKNVNPVSALHVFSQRKGCSVHFREVENSGATAMFCYSIRAVVDGVEYEEGVGSSKKEAKYNCAQIALKELSKQLQQKVSKAALPEPPNSNRTAPVRKLQKPNENPVIHPIRCAAVSSCVFNILLNSVPKHKSHGGSLAAFIVERVTEDSKGETSECYEVVALGTGDTCYSGWMHFDGRLLHDCHAVVVARRAFQRYLYKQLLLACTNNATALDKCIFSQSAQNGLSLKSKVFIHLYLSQVPSGAAQSKLMEPEPYRNPEMRLQVHSKGAVVPVASCRLSVSAARVCCMSGSDKLARWMVLGIQGALLSHYINPLYITSIVLAGPLQSVNTVAKAVNQRVGESLREALPEPFTPAKVHFFLCHQQEKPESESPGSTLSMNWCQGDGTLEVVDATTGKVTEDSPIKSGSGQASRLCKSAMLYSFRLVAKGMSRRDLLHLATCRQAKMVAQRYQHAKCLLNQHFLSAGAGLWPQKPLVDDFPK</sequence>
<dbReference type="GO" id="GO:0003725">
    <property type="term" value="F:double-stranded RNA binding"/>
    <property type="evidence" value="ECO:0007669"/>
    <property type="project" value="TreeGrafter"/>
</dbReference>
<dbReference type="PANTHER" id="PTHR10910">
    <property type="entry name" value="EUKARYOTE SPECIFIC DSRNA BINDING PROTEIN"/>
    <property type="match status" value="1"/>
</dbReference>
<dbReference type="SMART" id="SM00552">
    <property type="entry name" value="ADEAMc"/>
    <property type="match status" value="1"/>
</dbReference>
<feature type="domain" description="A to I editase" evidence="4">
    <location>
        <begin position="269"/>
        <end position="581"/>
    </location>
</feature>
<protein>
    <submittedName>
        <fullName evidence="5">Adenosine deaminase domain-containing protein 2-like protein</fullName>
    </submittedName>
</protein>